<dbReference type="EMBL" id="JBFNQD010000002">
    <property type="protein sequence ID" value="MEW9305457.1"/>
    <property type="molecule type" value="Genomic_DNA"/>
</dbReference>
<sequence length="437" mass="48518">MTHLTVHEWGRVSVGDGGFTRHQADSLLAAARRHELGGADGTDILCDHHRFLRARQMVGVIAGRDCSLEILPKVDPEATGGEAVGVRARLVYMLDVALGLDLSTGETAALAHRADSLLEIFITLFADRLLAEVRRGLPHLYRTHDDDLRTLRGQLDMVRQFTVHAVRPDRLACRFDVLDSDVPLMQVVKACVLLLARHARSVATQRKLAELRFLLAEVSDVAPWALPWSQVRIDRSSRRWSKLLDLARLLLGGRWQQTHAEARGPEGITLLFPMNELFERFVAVQLRRALAGTGLDVVAQGGFAYCMGMWKDGEAVIGDSHPTRPDILIKRSRHVVGVIDTKWKHAAKGVAHSDLYQMMAYSRLYACSRLILLYPALPGEIALSVDTRGIPPGRDRLDIATVPIEQCSAEIQGSLRQLVFDGERHSGTINRPAFNQA</sequence>
<evidence type="ECO:0000313" key="2">
    <source>
        <dbReference type="Proteomes" id="UP001555786"/>
    </source>
</evidence>
<evidence type="ECO:0000313" key="1">
    <source>
        <dbReference type="EMBL" id="MEW9305457.1"/>
    </source>
</evidence>
<protein>
    <submittedName>
        <fullName evidence="1">Calmodulin-binding protein</fullName>
    </submittedName>
</protein>
<dbReference type="Pfam" id="PF10117">
    <property type="entry name" value="McrBC"/>
    <property type="match status" value="1"/>
</dbReference>
<keyword evidence="2" id="KW-1185">Reference proteome</keyword>
<proteinExistence type="predicted"/>
<accession>A0ABV3PIJ2</accession>
<dbReference type="RefSeq" id="WP_367623502.1">
    <property type="nucleotide sequence ID" value="NZ_JBFNQD010000002.1"/>
</dbReference>
<name>A0ABV3PIJ2_9HYPH</name>
<gene>
    <name evidence="1" type="ORF">ABXS05_07920</name>
</gene>
<dbReference type="InterPro" id="IPR019292">
    <property type="entry name" value="McrC"/>
</dbReference>
<comment type="caution">
    <text evidence="1">The sequence shown here is derived from an EMBL/GenBank/DDBJ whole genome shotgun (WGS) entry which is preliminary data.</text>
</comment>
<dbReference type="Proteomes" id="UP001555786">
    <property type="component" value="Unassembled WGS sequence"/>
</dbReference>
<dbReference type="PANTHER" id="PTHR38733:SF1">
    <property type="entry name" value="TYPE IV METHYL-DIRECTED RESTRICTION ENZYME ECOKMCRBC"/>
    <property type="match status" value="1"/>
</dbReference>
<reference evidence="1 2" key="1">
    <citation type="submission" date="2024-07" db="EMBL/GenBank/DDBJ databases">
        <title>Description of Labrys sedimenti sp. nov., isolated from a diclofenac-degrading enrichment culture.</title>
        <authorList>
            <person name="Tancsics A."/>
            <person name="Csepanyi A."/>
        </authorList>
    </citation>
    <scope>NUCLEOTIDE SEQUENCE [LARGE SCALE GENOMIC DNA]</scope>
    <source>
        <strain evidence="1 2">LMG 23578</strain>
    </source>
</reference>
<dbReference type="PANTHER" id="PTHR38733">
    <property type="entry name" value="PROTEIN MCRC"/>
    <property type="match status" value="1"/>
</dbReference>
<organism evidence="1 2">
    <name type="scientific">Labrys neptuniae</name>
    <dbReference type="NCBI Taxonomy" id="376174"/>
    <lineage>
        <taxon>Bacteria</taxon>
        <taxon>Pseudomonadati</taxon>
        <taxon>Pseudomonadota</taxon>
        <taxon>Alphaproteobacteria</taxon>
        <taxon>Hyphomicrobiales</taxon>
        <taxon>Xanthobacteraceae</taxon>
        <taxon>Labrys</taxon>
    </lineage>
</organism>